<evidence type="ECO:0000313" key="1">
    <source>
        <dbReference type="EMBL" id="GBP90756.1"/>
    </source>
</evidence>
<reference evidence="1 2" key="1">
    <citation type="journal article" date="2019" name="Commun. Biol.">
        <title>The bagworm genome reveals a unique fibroin gene that provides high tensile strength.</title>
        <authorList>
            <person name="Kono N."/>
            <person name="Nakamura H."/>
            <person name="Ohtoshi R."/>
            <person name="Tomita M."/>
            <person name="Numata K."/>
            <person name="Arakawa K."/>
        </authorList>
    </citation>
    <scope>NUCLEOTIDE SEQUENCE [LARGE SCALE GENOMIC DNA]</scope>
</reference>
<dbReference type="AlphaFoldDB" id="A0A4C1ZQL4"/>
<keyword evidence="2" id="KW-1185">Reference proteome</keyword>
<proteinExistence type="predicted"/>
<organism evidence="1 2">
    <name type="scientific">Eumeta variegata</name>
    <name type="common">Bagworm moth</name>
    <name type="synonym">Eumeta japonica</name>
    <dbReference type="NCBI Taxonomy" id="151549"/>
    <lineage>
        <taxon>Eukaryota</taxon>
        <taxon>Metazoa</taxon>
        <taxon>Ecdysozoa</taxon>
        <taxon>Arthropoda</taxon>
        <taxon>Hexapoda</taxon>
        <taxon>Insecta</taxon>
        <taxon>Pterygota</taxon>
        <taxon>Neoptera</taxon>
        <taxon>Endopterygota</taxon>
        <taxon>Lepidoptera</taxon>
        <taxon>Glossata</taxon>
        <taxon>Ditrysia</taxon>
        <taxon>Tineoidea</taxon>
        <taxon>Psychidae</taxon>
        <taxon>Oiketicinae</taxon>
        <taxon>Eumeta</taxon>
    </lineage>
</organism>
<protein>
    <submittedName>
        <fullName evidence="1">Uncharacterized protein</fullName>
    </submittedName>
</protein>
<sequence length="113" mass="12940">MLFPLSRWNAALKFALLAPSHVLDRSGFRAAYDLCPGYDVYLRGRCSWGHRASVLFWRKLKLMVYFVCGQVSNHTFFGLPTTPSITDPSPLVYILRTVRISLSDTRVHYENVS</sequence>
<dbReference type="EMBL" id="BGZK01002110">
    <property type="protein sequence ID" value="GBP90756.1"/>
    <property type="molecule type" value="Genomic_DNA"/>
</dbReference>
<dbReference type="Proteomes" id="UP000299102">
    <property type="component" value="Unassembled WGS sequence"/>
</dbReference>
<name>A0A4C1ZQL4_EUMVA</name>
<gene>
    <name evidence="1" type="ORF">EVAR_33161_1</name>
</gene>
<evidence type="ECO:0000313" key="2">
    <source>
        <dbReference type="Proteomes" id="UP000299102"/>
    </source>
</evidence>
<accession>A0A4C1ZQL4</accession>
<comment type="caution">
    <text evidence="1">The sequence shown here is derived from an EMBL/GenBank/DDBJ whole genome shotgun (WGS) entry which is preliminary data.</text>
</comment>